<gene>
    <name evidence="3" type="ORF">ZRA01_20150</name>
</gene>
<sequence length="179" mass="20002">MSSSNINLESAPLDNFSECHSGIVRHLNDLDSLVPLLEPARQAHRLAAEAVRFFRASIFEHHNEEEKDLFPAVIANANAGEERNKAQEAVDRLVREHRHLESVWSKLEPQLDAIAHGGAGEVDVEAIKLLVGNYQAHAKYEEDVFLPLAKAVLSRQGEHMAALGLRIHMRHTPLQVTPF</sequence>
<dbReference type="InterPro" id="IPR012312">
    <property type="entry name" value="Hemerythrin-like"/>
</dbReference>
<dbReference type="Pfam" id="PF01814">
    <property type="entry name" value="Hemerythrin"/>
    <property type="match status" value="1"/>
</dbReference>
<feature type="domain" description="Hemerythrin-like" evidence="2">
    <location>
        <begin position="12"/>
        <end position="149"/>
    </location>
</feature>
<keyword evidence="1" id="KW-0175">Coiled coil</keyword>
<reference evidence="3 4" key="1">
    <citation type="submission" date="2019-06" db="EMBL/GenBank/DDBJ databases">
        <title>Whole genome shotgun sequence of Zoogloea ramigera NBRC 15342.</title>
        <authorList>
            <person name="Hosoyama A."/>
            <person name="Uohara A."/>
            <person name="Ohji S."/>
            <person name="Ichikawa N."/>
        </authorList>
    </citation>
    <scope>NUCLEOTIDE SEQUENCE [LARGE SCALE GENOMIC DNA]</scope>
    <source>
        <strain evidence="3 4">NBRC 15342</strain>
    </source>
</reference>
<dbReference type="AlphaFoldDB" id="A0A4Y4CV09"/>
<accession>A0A4Y4CV09</accession>
<protein>
    <recommendedName>
        <fullName evidence="2">Hemerythrin-like domain-containing protein</fullName>
    </recommendedName>
</protein>
<dbReference type="Proteomes" id="UP000318422">
    <property type="component" value="Unassembled WGS sequence"/>
</dbReference>
<dbReference type="RefSeq" id="WP_141351782.1">
    <property type="nucleotide sequence ID" value="NZ_BJNV01000031.1"/>
</dbReference>
<dbReference type="OrthoDB" id="8527165at2"/>
<name>A0A4Y4CV09_ZOORA</name>
<comment type="caution">
    <text evidence="3">The sequence shown here is derived from an EMBL/GenBank/DDBJ whole genome shotgun (WGS) entry which is preliminary data.</text>
</comment>
<keyword evidence="4" id="KW-1185">Reference proteome</keyword>
<organism evidence="3 4">
    <name type="scientific">Zoogloea ramigera</name>
    <dbReference type="NCBI Taxonomy" id="350"/>
    <lineage>
        <taxon>Bacteria</taxon>
        <taxon>Pseudomonadati</taxon>
        <taxon>Pseudomonadota</taxon>
        <taxon>Betaproteobacteria</taxon>
        <taxon>Rhodocyclales</taxon>
        <taxon>Zoogloeaceae</taxon>
        <taxon>Zoogloea</taxon>
    </lineage>
</organism>
<dbReference type="Gene3D" id="1.20.120.520">
    <property type="entry name" value="nmb1532 protein domain like"/>
    <property type="match status" value="1"/>
</dbReference>
<evidence type="ECO:0000259" key="2">
    <source>
        <dbReference type="Pfam" id="PF01814"/>
    </source>
</evidence>
<evidence type="ECO:0000256" key="1">
    <source>
        <dbReference type="SAM" id="Coils"/>
    </source>
</evidence>
<dbReference type="EMBL" id="BJNV01000031">
    <property type="protein sequence ID" value="GEC95942.1"/>
    <property type="molecule type" value="Genomic_DNA"/>
</dbReference>
<proteinExistence type="predicted"/>
<feature type="coiled-coil region" evidence="1">
    <location>
        <begin position="76"/>
        <end position="103"/>
    </location>
</feature>
<evidence type="ECO:0000313" key="4">
    <source>
        <dbReference type="Proteomes" id="UP000318422"/>
    </source>
</evidence>
<evidence type="ECO:0000313" key="3">
    <source>
        <dbReference type="EMBL" id="GEC95942.1"/>
    </source>
</evidence>